<dbReference type="InterPro" id="IPR001107">
    <property type="entry name" value="Band_7"/>
</dbReference>
<comment type="similarity">
    <text evidence="2 6">Belongs to the band 7/mec-2 family. HflC subfamily.</text>
</comment>
<comment type="function">
    <text evidence="6">HflC and HflK could regulate a protease.</text>
</comment>
<dbReference type="AlphaFoldDB" id="A0A222FJF7"/>
<dbReference type="Gene3D" id="3.30.479.30">
    <property type="entry name" value="Band 7 domain"/>
    <property type="match status" value="1"/>
</dbReference>
<protein>
    <recommendedName>
        <fullName evidence="6">Protein HflC</fullName>
    </recommendedName>
</protein>
<evidence type="ECO:0000259" key="8">
    <source>
        <dbReference type="SMART" id="SM00244"/>
    </source>
</evidence>
<organism evidence="9 10">
    <name type="scientific">Bacterioplanes sanyensis</name>
    <dbReference type="NCBI Taxonomy" id="1249553"/>
    <lineage>
        <taxon>Bacteria</taxon>
        <taxon>Pseudomonadati</taxon>
        <taxon>Pseudomonadota</taxon>
        <taxon>Gammaproteobacteria</taxon>
        <taxon>Oceanospirillales</taxon>
        <taxon>Oceanospirillaceae</taxon>
        <taxon>Bacterioplanes</taxon>
    </lineage>
</organism>
<dbReference type="OrthoDB" id="9812991at2"/>
<evidence type="ECO:0000256" key="4">
    <source>
        <dbReference type="ARBA" id="ARBA00022989"/>
    </source>
</evidence>
<feature type="domain" description="Band 7" evidence="8">
    <location>
        <begin position="21"/>
        <end position="185"/>
    </location>
</feature>
<evidence type="ECO:0000313" key="9">
    <source>
        <dbReference type="EMBL" id="ASP38900.1"/>
    </source>
</evidence>
<evidence type="ECO:0000256" key="7">
    <source>
        <dbReference type="SAM" id="MobiDB-lite"/>
    </source>
</evidence>
<dbReference type="GO" id="GO:0016020">
    <property type="term" value="C:membrane"/>
    <property type="evidence" value="ECO:0007669"/>
    <property type="project" value="UniProtKB-SubCell"/>
</dbReference>
<dbReference type="EMBL" id="CP022530">
    <property type="protein sequence ID" value="ASP38900.1"/>
    <property type="molecule type" value="Genomic_DNA"/>
</dbReference>
<dbReference type="PIRSF" id="PIRSF005651">
    <property type="entry name" value="HflC"/>
    <property type="match status" value="1"/>
</dbReference>
<evidence type="ECO:0000256" key="2">
    <source>
        <dbReference type="ARBA" id="ARBA00007862"/>
    </source>
</evidence>
<dbReference type="InterPro" id="IPR010200">
    <property type="entry name" value="HflC"/>
</dbReference>
<evidence type="ECO:0000256" key="1">
    <source>
        <dbReference type="ARBA" id="ARBA00004167"/>
    </source>
</evidence>
<evidence type="ECO:0000256" key="5">
    <source>
        <dbReference type="ARBA" id="ARBA00023136"/>
    </source>
</evidence>
<keyword evidence="5" id="KW-0472">Membrane</keyword>
<accession>A0A222FJF7</accession>
<gene>
    <name evidence="9" type="primary">hflC</name>
    <name evidence="9" type="ORF">CHH28_09490</name>
</gene>
<evidence type="ECO:0000256" key="3">
    <source>
        <dbReference type="ARBA" id="ARBA00022692"/>
    </source>
</evidence>
<evidence type="ECO:0000256" key="6">
    <source>
        <dbReference type="PIRNR" id="PIRNR005651"/>
    </source>
</evidence>
<dbReference type="KEGG" id="bsan:CHH28_09490"/>
<feature type="region of interest" description="Disordered" evidence="7">
    <location>
        <begin position="186"/>
        <end position="206"/>
    </location>
</feature>
<name>A0A222FJF7_9GAMM</name>
<dbReference type="NCBIfam" id="TIGR01932">
    <property type="entry name" value="hflC"/>
    <property type="match status" value="1"/>
</dbReference>
<reference evidence="9 10" key="1">
    <citation type="submission" date="2017-07" db="EMBL/GenBank/DDBJ databases">
        <title>Annotated genome sequence of Bacterioplanes sanyensis isolated from Red Sea.</title>
        <authorList>
            <person name="Rehman Z.U."/>
        </authorList>
    </citation>
    <scope>NUCLEOTIDE SEQUENCE [LARGE SCALE GENOMIC DNA]</scope>
    <source>
        <strain evidence="9 10">NV9</strain>
    </source>
</reference>
<dbReference type="InterPro" id="IPR036013">
    <property type="entry name" value="Band_7/SPFH_dom_sf"/>
</dbReference>
<keyword evidence="10" id="KW-1185">Reference proteome</keyword>
<evidence type="ECO:0000313" key="10">
    <source>
        <dbReference type="Proteomes" id="UP000202440"/>
    </source>
</evidence>
<proteinExistence type="inferred from homology"/>
<sequence>MSPKAMIGIIIAGVLLLVASQGLYVVNEKERAIKLQFGEVVGDDIQPGLHWKTPFVQNVKKFDARVLTLDTNPSRYLTSGKKYVIVDSFAKWRIKDVKAYYRATSGNRFEASNLLSNLLNKGLRDEFASRTLHEVVSGERDELMTKMTQLLNENTQEELGVEVLDVRVKAIDLPDDLSNSVYNRMSAEREREAREQRSQGKELAEGIQADADRQKTVIEAEAYRDAERIRGEGDAEAARIYASAYSKDPEFYSFTRSLKAYQETFKENDVILLQPDSDFFRYLKDSKGQ</sequence>
<dbReference type="SUPFAM" id="SSF117892">
    <property type="entry name" value="Band 7/SPFH domain"/>
    <property type="match status" value="1"/>
</dbReference>
<dbReference type="Proteomes" id="UP000202440">
    <property type="component" value="Chromosome"/>
</dbReference>
<dbReference type="CDD" id="cd03405">
    <property type="entry name" value="SPFH_HflC"/>
    <property type="match status" value="1"/>
</dbReference>
<keyword evidence="3" id="KW-0812">Transmembrane</keyword>
<comment type="subcellular location">
    <subcellularLocation>
        <location evidence="1">Membrane</location>
        <topology evidence="1">Single-pass membrane protein</topology>
    </subcellularLocation>
</comment>
<dbReference type="RefSeq" id="WP_094060086.1">
    <property type="nucleotide sequence ID" value="NZ_CP022530.1"/>
</dbReference>
<keyword evidence="4" id="KW-1133">Transmembrane helix</keyword>
<dbReference type="PANTHER" id="PTHR42911:SF1">
    <property type="entry name" value="MODULATOR OF FTSH PROTEASE HFLC"/>
    <property type="match status" value="1"/>
</dbReference>
<dbReference type="PANTHER" id="PTHR42911">
    <property type="entry name" value="MODULATOR OF FTSH PROTEASE HFLC"/>
    <property type="match status" value="1"/>
</dbReference>
<dbReference type="Pfam" id="PF01145">
    <property type="entry name" value="Band_7"/>
    <property type="match status" value="1"/>
</dbReference>
<dbReference type="SMART" id="SM00244">
    <property type="entry name" value="PHB"/>
    <property type="match status" value="1"/>
</dbReference>